<comment type="similarity">
    <text evidence="1">Belongs to the ATP-dependent AMP-binding enzyme family.</text>
</comment>
<feature type="transmembrane region" description="Helical" evidence="3">
    <location>
        <begin position="239"/>
        <end position="262"/>
    </location>
</feature>
<dbReference type="GO" id="GO:0006631">
    <property type="term" value="P:fatty acid metabolic process"/>
    <property type="evidence" value="ECO:0007669"/>
    <property type="project" value="TreeGrafter"/>
</dbReference>
<evidence type="ECO:0000259" key="5">
    <source>
        <dbReference type="Pfam" id="PF13193"/>
    </source>
</evidence>
<accession>A0A1M7C6P2</accession>
<organism evidence="6 7">
    <name type="scientific">Anaerocolumna jejuensis DSM 15929</name>
    <dbReference type="NCBI Taxonomy" id="1121322"/>
    <lineage>
        <taxon>Bacteria</taxon>
        <taxon>Bacillati</taxon>
        <taxon>Bacillota</taxon>
        <taxon>Clostridia</taxon>
        <taxon>Lachnospirales</taxon>
        <taxon>Lachnospiraceae</taxon>
        <taxon>Anaerocolumna</taxon>
    </lineage>
</organism>
<dbReference type="Pfam" id="PF13193">
    <property type="entry name" value="AMP-binding_C"/>
    <property type="match status" value="1"/>
</dbReference>
<sequence length="543" mass="61657">MIKGSMLWDDSITQNMENTVFNGIPVLSYTDMPDSLYHALKLSAERYPDKILFCDNWERSYTYREFLTMTDRMAWWLKNELQVTKGKHLGLLLHNSIEFATAFFAAVKLGAVTVPFPTKYKETEVAPLILKADLEVLIYSETFEDWMKPYEEAGIRLLKTENEETGFGFRHLLQRDFCEEEGVGEGNLPDEVIIMFTSGTTSQSKGVKLRNYNVMNAVTIYHKILGVTPQDKTIIPVPVYHITGMVALLGLFVYTGGTVYLYKRYDAVRILDCIRQNGITFMHGAPTVYSLMLEHKRDYPELTSLRILACGGSYMPTEKLRELHKWLPQAKIQVVYGMTETSSPGIIFPGDAPTSIFAGAAGKPVPGLELKILDETGKEQEYLKTGEVWIRGNVVTGGYYKLDTKLIDSEHWLNTGDMGYLNEEGYVYIVDRKKDMINRGGEKIWCTDVEEELMKLPFIRDAAVVGIRDTLYGEAAAAAVVISGGQKVREEDIKKALEPKMARFKIPVKYLFLEGIPKTPGMKTDKKILRKMLEENDEREDIL</sequence>
<evidence type="ECO:0000256" key="2">
    <source>
        <dbReference type="ARBA" id="ARBA00022598"/>
    </source>
</evidence>
<proteinExistence type="inferred from homology"/>
<evidence type="ECO:0000256" key="3">
    <source>
        <dbReference type="SAM" id="Phobius"/>
    </source>
</evidence>
<dbReference type="RefSeq" id="WP_073280244.1">
    <property type="nucleotide sequence ID" value="NZ_FRAC01000041.1"/>
</dbReference>
<dbReference type="Gene3D" id="3.30.300.30">
    <property type="match status" value="1"/>
</dbReference>
<evidence type="ECO:0000313" key="6">
    <source>
        <dbReference type="EMBL" id="SHL62895.1"/>
    </source>
</evidence>
<dbReference type="Pfam" id="PF00501">
    <property type="entry name" value="AMP-binding"/>
    <property type="match status" value="1"/>
</dbReference>
<gene>
    <name evidence="6" type="ORF">SAMN02745136_05343</name>
</gene>
<keyword evidence="7" id="KW-1185">Reference proteome</keyword>
<feature type="domain" description="AMP-dependent synthetase/ligase" evidence="4">
    <location>
        <begin position="43"/>
        <end position="400"/>
    </location>
</feature>
<name>A0A1M7C6P2_9FIRM</name>
<dbReference type="InterPro" id="IPR000873">
    <property type="entry name" value="AMP-dep_synth/lig_dom"/>
</dbReference>
<evidence type="ECO:0000259" key="4">
    <source>
        <dbReference type="Pfam" id="PF00501"/>
    </source>
</evidence>
<feature type="domain" description="AMP-binding enzyme C-terminal" evidence="5">
    <location>
        <begin position="449"/>
        <end position="520"/>
    </location>
</feature>
<dbReference type="GO" id="GO:0031956">
    <property type="term" value="F:medium-chain fatty acid-CoA ligase activity"/>
    <property type="evidence" value="ECO:0007669"/>
    <property type="project" value="TreeGrafter"/>
</dbReference>
<reference evidence="6" key="1">
    <citation type="submission" date="2016-11" db="EMBL/GenBank/DDBJ databases">
        <authorList>
            <person name="Jaros S."/>
            <person name="Januszkiewicz K."/>
            <person name="Wedrychowicz H."/>
        </authorList>
    </citation>
    <scope>NUCLEOTIDE SEQUENCE [LARGE SCALE GENOMIC DNA]</scope>
    <source>
        <strain evidence="6">DSM 15929</strain>
    </source>
</reference>
<dbReference type="InterPro" id="IPR025110">
    <property type="entry name" value="AMP-bd_C"/>
</dbReference>
<keyword evidence="3" id="KW-0812">Transmembrane</keyword>
<keyword evidence="2" id="KW-0436">Ligase</keyword>
<keyword evidence="3" id="KW-1133">Transmembrane helix</keyword>
<dbReference type="PROSITE" id="PS00455">
    <property type="entry name" value="AMP_BINDING"/>
    <property type="match status" value="1"/>
</dbReference>
<dbReference type="SUPFAM" id="SSF56801">
    <property type="entry name" value="Acetyl-CoA synthetase-like"/>
    <property type="match status" value="1"/>
</dbReference>
<dbReference type="InterPro" id="IPR020845">
    <property type="entry name" value="AMP-binding_CS"/>
</dbReference>
<dbReference type="InterPro" id="IPR045851">
    <property type="entry name" value="AMP-bd_C_sf"/>
</dbReference>
<evidence type="ECO:0000313" key="7">
    <source>
        <dbReference type="Proteomes" id="UP000184386"/>
    </source>
</evidence>
<evidence type="ECO:0000256" key="1">
    <source>
        <dbReference type="ARBA" id="ARBA00006432"/>
    </source>
</evidence>
<dbReference type="PANTHER" id="PTHR43201">
    <property type="entry name" value="ACYL-COA SYNTHETASE"/>
    <property type="match status" value="1"/>
</dbReference>
<keyword evidence="3" id="KW-0472">Membrane</keyword>
<dbReference type="InterPro" id="IPR042099">
    <property type="entry name" value="ANL_N_sf"/>
</dbReference>
<dbReference type="OrthoDB" id="9803968at2"/>
<dbReference type="Proteomes" id="UP000184386">
    <property type="component" value="Unassembled WGS sequence"/>
</dbReference>
<dbReference type="STRING" id="1121322.SAMN02745136_05343"/>
<dbReference type="AlphaFoldDB" id="A0A1M7C6P2"/>
<dbReference type="PANTHER" id="PTHR43201:SF5">
    <property type="entry name" value="MEDIUM-CHAIN ACYL-COA LIGASE ACSF2, MITOCHONDRIAL"/>
    <property type="match status" value="1"/>
</dbReference>
<protein>
    <submittedName>
        <fullName evidence="6">Fatty-acyl-CoA synthase</fullName>
    </submittedName>
</protein>
<dbReference type="Gene3D" id="3.40.50.12780">
    <property type="entry name" value="N-terminal domain of ligase-like"/>
    <property type="match status" value="1"/>
</dbReference>
<dbReference type="EMBL" id="FRAC01000041">
    <property type="protein sequence ID" value="SHL62895.1"/>
    <property type="molecule type" value="Genomic_DNA"/>
</dbReference>